<dbReference type="GO" id="GO:0006260">
    <property type="term" value="P:DNA replication"/>
    <property type="evidence" value="ECO:0007669"/>
    <property type="project" value="InterPro"/>
</dbReference>
<protein>
    <recommendedName>
        <fullName evidence="1">Replication origin-binding protein domain-containing protein</fullName>
    </recommendedName>
</protein>
<dbReference type="GO" id="GO:0003688">
    <property type="term" value="F:DNA replication origin binding"/>
    <property type="evidence" value="ECO:0007669"/>
    <property type="project" value="InterPro"/>
</dbReference>
<dbReference type="GO" id="GO:0005524">
    <property type="term" value="F:ATP binding"/>
    <property type="evidence" value="ECO:0007669"/>
    <property type="project" value="InterPro"/>
</dbReference>
<comment type="caution">
    <text evidence="2">The sequence shown here is derived from an EMBL/GenBank/DDBJ whole genome shotgun (WGS) entry which is preliminary data.</text>
</comment>
<dbReference type="InterPro" id="IPR027417">
    <property type="entry name" value="P-loop_NTPase"/>
</dbReference>
<gene>
    <name evidence="2" type="ORF">JI739_24125</name>
</gene>
<sequence>MPSIYYSINQKLLGKPESKIIGRQHDSWVKKQALLTELVADLTARDRGYAIAPHCRGVRNSKNFELVQVLCADIDHGQRFSEVAKNEWVQRNVAFMYTTASHTEEEHRFRVVVVLKTPITDPVFASYAINGMIVMFSGDEACKDISRLYFGNPGAFVQRFDNELSDDALAQLINLGKERGAAVLARSINPAATGAQRSRMMLPADVHVHTERGEYVRLSDVPEGTRLLCPMHADTNSSAFRIHSRRVGIYCSKCALSFYVEGERPTADHSWFDYDWSGPKTFTDDEKLDNVDADPSFARIESSRGLKILNERFLQYDEPPLTPRYVSPFPKPFEHEAVYLRLPNADSDILLIKAVKGGGKTEWLSMYIKELKENGYSVLVISHRRSLIQALCKRLGLNSYIDPNGNWQQPTRYFAVCLDSLHKMSTQTNKYDVVIIDECEQVISHCLSSTLKENRRAVLLKLQHYLEQSSRAVLLDADLSKLTVSTLADMFPQKTQRTYINDWKPVGAKLHIVDEPFPQQIVGELIAAVKRRERVVVCSNSKADVDLLEAQIPVFSSRSDLRCIAITSDNSQKPEIQEFIRDIKVKILDYDLILASPSISTGVDITFPENEQKVDLVVGIFRPLVTTHLEIDQQLLRVRHPKKTLVWVAADNFEFETDPGVIRAEITASEKDHRVLQSIGPDGKEVYLRDEMYDRIYSNVTAMQRASKNKLRELFIEYRQAHGCEVITVVRDATLASLGAKVMKNGKVERDQRRALSIVDAPKLTAIEYEEFQLLDERGHLMDEQRTAMQRYAIEDFYGESISEELITYDMKGRRRDCIRNFMCLLATDAEVAAWDERGRHSLRPDKFQYQYRRTLLWELLTAANIQRVGNDLDLSARIDKTDLEGFVSAFEGNLVALQRVFNLTPRSDMKSKPVRQLAEVLKLIGGKLKKSERDQSGKGDRVIYSPDHASLEVARTYAVRRLTERRREKPSL</sequence>
<keyword evidence="3" id="KW-1185">Reference proteome</keyword>
<dbReference type="EMBL" id="JAEQNA010000018">
    <property type="protein sequence ID" value="MBL0423442.1"/>
    <property type="molecule type" value="Genomic_DNA"/>
</dbReference>
<dbReference type="Proteomes" id="UP000613011">
    <property type="component" value="Unassembled WGS sequence"/>
</dbReference>
<proteinExistence type="predicted"/>
<evidence type="ECO:0000313" key="2">
    <source>
        <dbReference type="EMBL" id="MBL0423442.1"/>
    </source>
</evidence>
<feature type="domain" description="Replication origin-binding protein" evidence="1">
    <location>
        <begin position="339"/>
        <end position="501"/>
    </location>
</feature>
<dbReference type="RefSeq" id="WP_201686579.1">
    <property type="nucleotide sequence ID" value="NZ_JAEQNA010000018.1"/>
</dbReference>
<dbReference type="NCBIfam" id="NF042913">
    <property type="entry name" value="CyRepA1"/>
    <property type="match status" value="1"/>
</dbReference>
<dbReference type="SUPFAM" id="SSF52540">
    <property type="entry name" value="P-loop containing nucleoside triphosphate hydrolases"/>
    <property type="match status" value="1"/>
</dbReference>
<dbReference type="InterPro" id="IPR003450">
    <property type="entry name" value="Replication_origin-bd"/>
</dbReference>
<evidence type="ECO:0000259" key="1">
    <source>
        <dbReference type="Pfam" id="PF02399"/>
    </source>
</evidence>
<dbReference type="InterPro" id="IPR049996">
    <property type="entry name" value="Slr7037-like"/>
</dbReference>
<dbReference type="AlphaFoldDB" id="A0A937D7L3"/>
<accession>A0A937D7L3</accession>
<organism evidence="2 3">
    <name type="scientific">Ramlibacter aurantiacus</name>
    <dbReference type="NCBI Taxonomy" id="2801330"/>
    <lineage>
        <taxon>Bacteria</taxon>
        <taxon>Pseudomonadati</taxon>
        <taxon>Pseudomonadota</taxon>
        <taxon>Betaproteobacteria</taxon>
        <taxon>Burkholderiales</taxon>
        <taxon>Comamonadaceae</taxon>
        <taxon>Ramlibacter</taxon>
    </lineage>
</organism>
<reference evidence="2" key="1">
    <citation type="submission" date="2021-01" db="EMBL/GenBank/DDBJ databases">
        <title>Ramlibacter sp. strain AW1 16S ribosomal RNA gene Genome sequencing and assembly.</title>
        <authorList>
            <person name="Kang M."/>
        </authorList>
    </citation>
    <scope>NUCLEOTIDE SEQUENCE</scope>
    <source>
        <strain evidence="2">AW1</strain>
    </source>
</reference>
<evidence type="ECO:0000313" key="3">
    <source>
        <dbReference type="Proteomes" id="UP000613011"/>
    </source>
</evidence>
<dbReference type="Pfam" id="PF02399">
    <property type="entry name" value="Herpes_ori_bp"/>
    <property type="match status" value="1"/>
</dbReference>
<dbReference type="Gene3D" id="3.40.50.300">
    <property type="entry name" value="P-loop containing nucleotide triphosphate hydrolases"/>
    <property type="match status" value="1"/>
</dbReference>
<name>A0A937D7L3_9BURK</name>